<evidence type="ECO:0000313" key="2">
    <source>
        <dbReference type="Proteomes" id="UP000278288"/>
    </source>
</evidence>
<sequence length="82" mass="9041">MKIYKDTESDLTDESKNGMTYMNGDGSINNLGVEKLFFETLKNMGLAGKVNLQRIESNDSVKDSVKNINLDSSNQPTSTDCS</sequence>
<dbReference type="AlphaFoldDB" id="A0AAD0YLX4"/>
<dbReference type="EMBL" id="CP033923">
    <property type="protein sequence ID" value="AZA91319.1"/>
    <property type="molecule type" value="Genomic_DNA"/>
</dbReference>
<keyword evidence="2" id="KW-1185">Reference proteome</keyword>
<organism evidence="1 2">
    <name type="scientific">Chryseobacterium nakagawai</name>
    <dbReference type="NCBI Taxonomy" id="1241982"/>
    <lineage>
        <taxon>Bacteria</taxon>
        <taxon>Pseudomonadati</taxon>
        <taxon>Bacteroidota</taxon>
        <taxon>Flavobacteriia</taxon>
        <taxon>Flavobacteriales</taxon>
        <taxon>Weeksellaceae</taxon>
        <taxon>Chryseobacterium group</taxon>
        <taxon>Chryseobacterium</taxon>
    </lineage>
</organism>
<dbReference type="RefSeq" id="WP_123858027.1">
    <property type="nucleotide sequence ID" value="NZ_CP033923.1"/>
</dbReference>
<evidence type="ECO:0000313" key="1">
    <source>
        <dbReference type="EMBL" id="AZA91319.1"/>
    </source>
</evidence>
<protein>
    <submittedName>
        <fullName evidence="1">Uncharacterized protein</fullName>
    </submittedName>
</protein>
<gene>
    <name evidence="1" type="ORF">EG343_12075</name>
</gene>
<name>A0AAD0YLX4_CHRNA</name>
<proteinExistence type="predicted"/>
<accession>A0AAD0YLX4</accession>
<dbReference type="Proteomes" id="UP000278288">
    <property type="component" value="Chromosome"/>
</dbReference>
<reference evidence="1 2" key="1">
    <citation type="submission" date="2018-11" db="EMBL/GenBank/DDBJ databases">
        <title>Proposal to divide the Flavobacteriaceae and reorganize its genera based on Amino Acid Identity values calculated from whole genome sequences.</title>
        <authorList>
            <person name="Nicholson A.C."/>
            <person name="Gulvik C.A."/>
            <person name="Whitney A.M."/>
            <person name="Humrighouse B.W."/>
            <person name="Bell M."/>
            <person name="Holmes B."/>
            <person name="Steigerwalt A.G."/>
            <person name="Villarma A."/>
            <person name="Sheth M."/>
            <person name="Batra D."/>
            <person name="Pryor J."/>
            <person name="Bernardet J.-F."/>
            <person name="Hugo C."/>
            <person name="Kampfer P."/>
            <person name="Newman J."/>
            <person name="McQuiston J.R."/>
        </authorList>
    </citation>
    <scope>NUCLEOTIDE SEQUENCE [LARGE SCALE GENOMIC DNA]</scope>
    <source>
        <strain evidence="1 2">G0041</strain>
    </source>
</reference>
<dbReference type="KEGG" id="cnk:EG343_12075"/>